<evidence type="ECO:0000313" key="2">
    <source>
        <dbReference type="EMBL" id="KAI0494160.1"/>
    </source>
</evidence>
<reference evidence="2" key="1">
    <citation type="journal article" date="2022" name="Front. Genet.">
        <title>Chromosome-Scale Assembly of the Dendrobium nobile Genome Provides Insights Into the Molecular Mechanism of the Biosynthesis of the Medicinal Active Ingredient of Dendrobium.</title>
        <authorList>
            <person name="Xu Q."/>
            <person name="Niu S.-C."/>
            <person name="Li K.-L."/>
            <person name="Zheng P.-J."/>
            <person name="Zhang X.-J."/>
            <person name="Jia Y."/>
            <person name="Liu Y."/>
            <person name="Niu Y.-X."/>
            <person name="Yu L.-H."/>
            <person name="Chen D.-F."/>
            <person name="Zhang G.-Q."/>
        </authorList>
    </citation>
    <scope>NUCLEOTIDE SEQUENCE</scope>
    <source>
        <tissue evidence="2">Leaf</tissue>
    </source>
</reference>
<accession>A0A8T3ADC3</accession>
<proteinExistence type="predicted"/>
<dbReference type="Proteomes" id="UP000829196">
    <property type="component" value="Unassembled WGS sequence"/>
</dbReference>
<keyword evidence="3" id="KW-1185">Reference proteome</keyword>
<dbReference type="AlphaFoldDB" id="A0A8T3ADC3"/>
<dbReference type="EMBL" id="JAGYWB010000017">
    <property type="protein sequence ID" value="KAI0494160.1"/>
    <property type="molecule type" value="Genomic_DNA"/>
</dbReference>
<protein>
    <submittedName>
        <fullName evidence="2">Uncharacterized protein</fullName>
    </submittedName>
</protein>
<name>A0A8T3ADC3_DENNO</name>
<evidence type="ECO:0000313" key="3">
    <source>
        <dbReference type="Proteomes" id="UP000829196"/>
    </source>
</evidence>
<organism evidence="2 3">
    <name type="scientific">Dendrobium nobile</name>
    <name type="common">Orchid</name>
    <dbReference type="NCBI Taxonomy" id="94219"/>
    <lineage>
        <taxon>Eukaryota</taxon>
        <taxon>Viridiplantae</taxon>
        <taxon>Streptophyta</taxon>
        <taxon>Embryophyta</taxon>
        <taxon>Tracheophyta</taxon>
        <taxon>Spermatophyta</taxon>
        <taxon>Magnoliopsida</taxon>
        <taxon>Liliopsida</taxon>
        <taxon>Asparagales</taxon>
        <taxon>Orchidaceae</taxon>
        <taxon>Epidendroideae</taxon>
        <taxon>Malaxideae</taxon>
        <taxon>Dendrobiinae</taxon>
        <taxon>Dendrobium</taxon>
    </lineage>
</organism>
<gene>
    <name evidence="2" type="ORF">KFK09_024291</name>
</gene>
<dbReference type="SMR" id="A0A8T3ADC3"/>
<comment type="caution">
    <text evidence="2">The sequence shown here is derived from an EMBL/GenBank/DDBJ whole genome shotgun (WGS) entry which is preliminary data.</text>
</comment>
<sequence length="77" mass="8646">MEGHSALGVSDAWRSDGLRPGLAQETERVRPRRLFELRQREAERGREGVRRPGLKGEEADLLRLGCTNQREGGGFSK</sequence>
<feature type="region of interest" description="Disordered" evidence="1">
    <location>
        <begin position="1"/>
        <end position="32"/>
    </location>
</feature>
<evidence type="ECO:0000256" key="1">
    <source>
        <dbReference type="SAM" id="MobiDB-lite"/>
    </source>
</evidence>